<evidence type="ECO:0000313" key="1">
    <source>
        <dbReference type="EMBL" id="GAI90921.1"/>
    </source>
</evidence>
<name>X1THT6_9ZZZZ</name>
<dbReference type="AlphaFoldDB" id="X1THT6"/>
<comment type="caution">
    <text evidence="1">The sequence shown here is derived from an EMBL/GenBank/DDBJ whole genome shotgun (WGS) entry which is preliminary data.</text>
</comment>
<reference evidence="1" key="1">
    <citation type="journal article" date="2014" name="Front. Microbiol.">
        <title>High frequency of phylogenetically diverse reductive dehalogenase-homologous genes in deep subseafloor sedimentary metagenomes.</title>
        <authorList>
            <person name="Kawai M."/>
            <person name="Futagami T."/>
            <person name="Toyoda A."/>
            <person name="Takaki Y."/>
            <person name="Nishi S."/>
            <person name="Hori S."/>
            <person name="Arai W."/>
            <person name="Tsubouchi T."/>
            <person name="Morono Y."/>
            <person name="Uchiyama I."/>
            <person name="Ito T."/>
            <person name="Fujiyama A."/>
            <person name="Inagaki F."/>
            <person name="Takami H."/>
        </authorList>
    </citation>
    <scope>NUCLEOTIDE SEQUENCE</scope>
    <source>
        <strain evidence="1">Expedition CK06-06</strain>
    </source>
</reference>
<proteinExistence type="predicted"/>
<sequence>MPEALNLTVVTVTPSADGEIRLKSGTYDTLEIYMETHTPEAADV</sequence>
<accession>X1THT6</accession>
<dbReference type="EMBL" id="BARW01017746">
    <property type="protein sequence ID" value="GAI90921.1"/>
    <property type="molecule type" value="Genomic_DNA"/>
</dbReference>
<organism evidence="1">
    <name type="scientific">marine sediment metagenome</name>
    <dbReference type="NCBI Taxonomy" id="412755"/>
    <lineage>
        <taxon>unclassified sequences</taxon>
        <taxon>metagenomes</taxon>
        <taxon>ecological metagenomes</taxon>
    </lineage>
</organism>
<protein>
    <submittedName>
        <fullName evidence="1">Uncharacterized protein</fullName>
    </submittedName>
</protein>
<gene>
    <name evidence="1" type="ORF">S12H4_30578</name>
</gene>
<feature type="non-terminal residue" evidence="1">
    <location>
        <position position="44"/>
    </location>
</feature>